<evidence type="ECO:0008006" key="8">
    <source>
        <dbReference type="Google" id="ProtNLM"/>
    </source>
</evidence>
<dbReference type="Proteomes" id="UP000825729">
    <property type="component" value="Unassembled WGS sequence"/>
</dbReference>
<keyword evidence="7" id="KW-1185">Reference proteome</keyword>
<dbReference type="InterPro" id="IPR029003">
    <property type="entry name" value="CENP-S/Mhf1"/>
</dbReference>
<keyword evidence="3" id="KW-0238">DNA-binding</keyword>
<proteinExistence type="inferred from homology"/>
<dbReference type="GO" id="GO:0071821">
    <property type="term" value="C:FANCM-MHF complex"/>
    <property type="evidence" value="ECO:0007669"/>
    <property type="project" value="InterPro"/>
</dbReference>
<dbReference type="Gene3D" id="1.10.20.10">
    <property type="entry name" value="Histone, subunit A"/>
    <property type="match status" value="1"/>
</dbReference>
<dbReference type="EMBL" id="JAINDJ010000005">
    <property type="protein sequence ID" value="KAG9446229.1"/>
    <property type="molecule type" value="Genomic_DNA"/>
</dbReference>
<evidence type="ECO:0000256" key="4">
    <source>
        <dbReference type="ARBA" id="ARBA00023204"/>
    </source>
</evidence>
<evidence type="ECO:0000256" key="5">
    <source>
        <dbReference type="SAM" id="MobiDB-lite"/>
    </source>
</evidence>
<gene>
    <name evidence="6" type="ORF">H6P81_012357</name>
</gene>
<dbReference type="CDD" id="cd22919">
    <property type="entry name" value="HFD_CENP-S"/>
    <property type="match status" value="1"/>
</dbReference>
<sequence length="133" mass="15056">MDRSGSDLEADEDEGMQLLRDRFRLSLISIAETEAKKYDMEVSAPVMGCVSDLAFKLTEQLAKDLELFAHHGNRKSVNMDDVILSAHRNEHVATLLRSMALELKAKEPQIEKKRKKTPKQMERTGADDVLELS</sequence>
<dbReference type="GO" id="GO:0006281">
    <property type="term" value="P:DNA repair"/>
    <property type="evidence" value="ECO:0007669"/>
    <property type="project" value="UniProtKB-KW"/>
</dbReference>
<dbReference type="GO" id="GO:0031297">
    <property type="term" value="P:replication fork processing"/>
    <property type="evidence" value="ECO:0007669"/>
    <property type="project" value="TreeGrafter"/>
</dbReference>
<evidence type="ECO:0000256" key="1">
    <source>
        <dbReference type="ARBA" id="ARBA00006612"/>
    </source>
</evidence>
<keyword evidence="4" id="KW-0234">DNA repair</keyword>
<reference evidence="6 7" key="1">
    <citation type="submission" date="2021-07" db="EMBL/GenBank/DDBJ databases">
        <title>The Aristolochia fimbriata genome: insights into angiosperm evolution, floral development and chemical biosynthesis.</title>
        <authorList>
            <person name="Jiao Y."/>
        </authorList>
    </citation>
    <scope>NUCLEOTIDE SEQUENCE [LARGE SCALE GENOMIC DNA]</scope>
    <source>
        <strain evidence="6">IBCAS-2021</strain>
        <tissue evidence="6">Leaf</tissue>
    </source>
</reference>
<dbReference type="PANTHER" id="PTHR22980">
    <property type="entry name" value="CORTISTATIN"/>
    <property type="match status" value="1"/>
</dbReference>
<organism evidence="6 7">
    <name type="scientific">Aristolochia fimbriata</name>
    <name type="common">White veined hardy Dutchman's pipe vine</name>
    <dbReference type="NCBI Taxonomy" id="158543"/>
    <lineage>
        <taxon>Eukaryota</taxon>
        <taxon>Viridiplantae</taxon>
        <taxon>Streptophyta</taxon>
        <taxon>Embryophyta</taxon>
        <taxon>Tracheophyta</taxon>
        <taxon>Spermatophyta</taxon>
        <taxon>Magnoliopsida</taxon>
        <taxon>Magnoliidae</taxon>
        <taxon>Piperales</taxon>
        <taxon>Aristolochiaceae</taxon>
        <taxon>Aristolochia</taxon>
    </lineage>
</organism>
<comment type="caution">
    <text evidence="6">The sequence shown here is derived from an EMBL/GenBank/DDBJ whole genome shotgun (WGS) entry which is preliminary data.</text>
</comment>
<name>A0AAV7ED66_ARIFI</name>
<evidence type="ECO:0000256" key="3">
    <source>
        <dbReference type="ARBA" id="ARBA00023125"/>
    </source>
</evidence>
<feature type="region of interest" description="Disordered" evidence="5">
    <location>
        <begin position="107"/>
        <end position="133"/>
    </location>
</feature>
<dbReference type="GO" id="GO:0003682">
    <property type="term" value="F:chromatin binding"/>
    <property type="evidence" value="ECO:0007669"/>
    <property type="project" value="TreeGrafter"/>
</dbReference>
<dbReference type="GO" id="GO:0003677">
    <property type="term" value="F:DNA binding"/>
    <property type="evidence" value="ECO:0007669"/>
    <property type="project" value="UniProtKB-KW"/>
</dbReference>
<keyword evidence="2" id="KW-0227">DNA damage</keyword>
<evidence type="ECO:0000313" key="6">
    <source>
        <dbReference type="EMBL" id="KAG9446229.1"/>
    </source>
</evidence>
<evidence type="ECO:0000256" key="2">
    <source>
        <dbReference type="ARBA" id="ARBA00022763"/>
    </source>
</evidence>
<dbReference type="InterPro" id="IPR009072">
    <property type="entry name" value="Histone-fold"/>
</dbReference>
<comment type="similarity">
    <text evidence="1">Belongs to the TAF9 family. CENP-S/MHF1 subfamily.</text>
</comment>
<dbReference type="GO" id="GO:0000712">
    <property type="term" value="P:resolution of meiotic recombination intermediates"/>
    <property type="evidence" value="ECO:0007669"/>
    <property type="project" value="TreeGrafter"/>
</dbReference>
<protein>
    <recommendedName>
        <fullName evidence="8">Centromere protein S</fullName>
    </recommendedName>
</protein>
<accession>A0AAV7ED66</accession>
<dbReference type="GO" id="GO:0046982">
    <property type="term" value="F:protein heterodimerization activity"/>
    <property type="evidence" value="ECO:0007669"/>
    <property type="project" value="InterPro"/>
</dbReference>
<dbReference type="Pfam" id="PF15630">
    <property type="entry name" value="CENP-S"/>
    <property type="match status" value="1"/>
</dbReference>
<evidence type="ECO:0000313" key="7">
    <source>
        <dbReference type="Proteomes" id="UP000825729"/>
    </source>
</evidence>
<dbReference type="AlphaFoldDB" id="A0AAV7ED66"/>
<dbReference type="SUPFAM" id="SSF47113">
    <property type="entry name" value="Histone-fold"/>
    <property type="match status" value="1"/>
</dbReference>
<dbReference type="PANTHER" id="PTHR22980:SF0">
    <property type="entry name" value="CENTROMERE PROTEIN S"/>
    <property type="match status" value="1"/>
</dbReference>